<keyword evidence="17" id="KW-1185">Reference proteome</keyword>
<dbReference type="SUPFAM" id="SSF56935">
    <property type="entry name" value="Porins"/>
    <property type="match status" value="1"/>
</dbReference>
<evidence type="ECO:0000256" key="13">
    <source>
        <dbReference type="RuleBase" id="RU003357"/>
    </source>
</evidence>
<dbReference type="PANTHER" id="PTHR32552">
    <property type="entry name" value="FERRICHROME IRON RECEPTOR-RELATED"/>
    <property type="match status" value="1"/>
</dbReference>
<dbReference type="InterPro" id="IPR000531">
    <property type="entry name" value="Beta-barrel_TonB"/>
</dbReference>
<keyword evidence="16" id="KW-0675">Receptor</keyword>
<comment type="caution">
    <text evidence="16">The sequence shown here is derived from an EMBL/GenBank/DDBJ whole genome shotgun (WGS) entry which is preliminary data.</text>
</comment>
<keyword evidence="2 12" id="KW-0813">Transport</keyword>
<dbReference type="Gene3D" id="2.40.170.20">
    <property type="entry name" value="TonB-dependent receptor, beta-barrel domain"/>
    <property type="match status" value="1"/>
</dbReference>
<keyword evidence="7" id="KW-0408">Iron</keyword>
<sequence>MRMLKIYMIAGALTLPGAAMSQQQDSLNNKTLQEIVVLSGTATRTSFSKLDVPLRTIPATINNISGASLQLQGIDDLTGALAKVQGVRPVSTYGAFQHYVIRGFNDFLLVVDGFRDDRQNIASSAPMTNLAAVDHIEVLKGPAGAMFGHSGIGGIISVARKTPGTTPSAEFNILYGGFNTRRISAGAGGPLSPTLRYRADAGISATDGWRGAGSNRNSAYVAFDFTPTEKDRFQLRLGANKDMYDNDAGIPTVNGEMLPEVKRSYRYNTTQSYTKANHADVQLQYTRRLNSRMTVTEQLSYATDLINYLSSESLELTRGKDSVARGYLQFEHHTQPFQHSLDFTWDVPSGRIQQKILAGWSLNVLHRYTDYDNPLRSRTATTIPLTAPLDNQGNLPVINTHRKTIDETMNGIYLQDWVNFSPKFKVLAAIRFDQFSGSYRSDTLQSPTTTASKGDPYRKHTSRLTYRAGFVYEPLEAVNIYGSYATYFKPARQVPGVTNLSLDPESGYQAELGTRLTLARHLTLNVAAFYLLKRNIIVSLGKGLYDQASEAASKGIETDITWQPLPVFSISAGYAFTDARFKNYTSKVTGAGNLTDKRLPFAMIHQFNIQSSYTVCRGATVFAGLSYNGDNYTDSRNTVLLPAYYLVNAGASYTFRRVRVTVNAENLLDNREYFIGAINNTQLYPGAPVNYNVALHYTFNGR</sequence>
<dbReference type="GO" id="GO:0009279">
    <property type="term" value="C:cell outer membrane"/>
    <property type="evidence" value="ECO:0007669"/>
    <property type="project" value="UniProtKB-SubCell"/>
</dbReference>
<evidence type="ECO:0000256" key="12">
    <source>
        <dbReference type="PROSITE-ProRule" id="PRU01360"/>
    </source>
</evidence>
<keyword evidence="11 12" id="KW-0998">Cell outer membrane</keyword>
<keyword evidence="6" id="KW-0732">Signal</keyword>
<keyword evidence="10 12" id="KW-0472">Membrane</keyword>
<evidence type="ECO:0000256" key="11">
    <source>
        <dbReference type="ARBA" id="ARBA00023237"/>
    </source>
</evidence>
<dbReference type="Pfam" id="PF00593">
    <property type="entry name" value="TonB_dep_Rec_b-barrel"/>
    <property type="match status" value="1"/>
</dbReference>
<name>A0A3S1B188_9BACT</name>
<keyword evidence="4" id="KW-0410">Iron transport</keyword>
<comment type="similarity">
    <text evidence="12 13">Belongs to the TonB-dependent receptor family.</text>
</comment>
<evidence type="ECO:0000256" key="2">
    <source>
        <dbReference type="ARBA" id="ARBA00022448"/>
    </source>
</evidence>
<protein>
    <submittedName>
        <fullName evidence="16">TonB-dependent receptor</fullName>
    </submittedName>
</protein>
<dbReference type="AlphaFoldDB" id="A0A3S1B188"/>
<dbReference type="Proteomes" id="UP000281028">
    <property type="component" value="Unassembled WGS sequence"/>
</dbReference>
<feature type="domain" description="TonB-dependent receptor plug" evidence="15">
    <location>
        <begin position="54"/>
        <end position="155"/>
    </location>
</feature>
<feature type="domain" description="TonB-dependent receptor-like beta-barrel" evidence="14">
    <location>
        <begin position="242"/>
        <end position="667"/>
    </location>
</feature>
<evidence type="ECO:0000256" key="7">
    <source>
        <dbReference type="ARBA" id="ARBA00023004"/>
    </source>
</evidence>
<evidence type="ECO:0000256" key="1">
    <source>
        <dbReference type="ARBA" id="ARBA00004571"/>
    </source>
</evidence>
<organism evidence="16 17">
    <name type="scientific">Chitinophaga solisilvae</name>
    <dbReference type="NCBI Taxonomy" id="1233460"/>
    <lineage>
        <taxon>Bacteria</taxon>
        <taxon>Pseudomonadati</taxon>
        <taxon>Bacteroidota</taxon>
        <taxon>Chitinophagia</taxon>
        <taxon>Chitinophagales</taxon>
        <taxon>Chitinophagaceae</taxon>
        <taxon>Chitinophaga</taxon>
    </lineage>
</organism>
<evidence type="ECO:0000256" key="6">
    <source>
        <dbReference type="ARBA" id="ARBA00022729"/>
    </source>
</evidence>
<evidence type="ECO:0000313" key="16">
    <source>
        <dbReference type="EMBL" id="NSL90701.1"/>
    </source>
</evidence>
<accession>A0A3S1B188</accession>
<dbReference type="Pfam" id="PF07715">
    <property type="entry name" value="Plug"/>
    <property type="match status" value="1"/>
</dbReference>
<gene>
    <name evidence="16" type="ORF">ECE50_028015</name>
</gene>
<dbReference type="OrthoDB" id="9775095at2"/>
<dbReference type="Gene3D" id="2.170.130.10">
    <property type="entry name" value="TonB-dependent receptor, plug domain"/>
    <property type="match status" value="1"/>
</dbReference>
<comment type="subcellular location">
    <subcellularLocation>
        <location evidence="1 12">Cell outer membrane</location>
        <topology evidence="1 12">Multi-pass membrane protein</topology>
    </subcellularLocation>
</comment>
<evidence type="ECO:0000259" key="15">
    <source>
        <dbReference type="Pfam" id="PF07715"/>
    </source>
</evidence>
<dbReference type="CDD" id="cd01347">
    <property type="entry name" value="ligand_gated_channel"/>
    <property type="match status" value="1"/>
</dbReference>
<dbReference type="InterPro" id="IPR037066">
    <property type="entry name" value="Plug_dom_sf"/>
</dbReference>
<dbReference type="PANTHER" id="PTHR32552:SF68">
    <property type="entry name" value="FERRICHROME OUTER MEMBRANE TRANSPORTER_PHAGE RECEPTOR"/>
    <property type="match status" value="1"/>
</dbReference>
<keyword evidence="8" id="KW-0406">Ion transport</keyword>
<keyword evidence="9 13" id="KW-0798">TonB box</keyword>
<evidence type="ECO:0000256" key="9">
    <source>
        <dbReference type="ARBA" id="ARBA00023077"/>
    </source>
</evidence>
<keyword evidence="3 12" id="KW-1134">Transmembrane beta strand</keyword>
<dbReference type="InterPro" id="IPR012910">
    <property type="entry name" value="Plug_dom"/>
</dbReference>
<evidence type="ECO:0000256" key="10">
    <source>
        <dbReference type="ARBA" id="ARBA00023136"/>
    </source>
</evidence>
<evidence type="ECO:0000256" key="8">
    <source>
        <dbReference type="ARBA" id="ARBA00023065"/>
    </source>
</evidence>
<evidence type="ECO:0000313" key="17">
    <source>
        <dbReference type="Proteomes" id="UP000281028"/>
    </source>
</evidence>
<dbReference type="GO" id="GO:0015344">
    <property type="term" value="F:siderophore uptake transmembrane transporter activity"/>
    <property type="evidence" value="ECO:0007669"/>
    <property type="project" value="TreeGrafter"/>
</dbReference>
<keyword evidence="5 12" id="KW-0812">Transmembrane</keyword>
<dbReference type="PROSITE" id="PS52016">
    <property type="entry name" value="TONB_DEPENDENT_REC_3"/>
    <property type="match status" value="1"/>
</dbReference>
<reference evidence="16" key="1">
    <citation type="submission" date="2020-05" db="EMBL/GenBank/DDBJ databases">
        <title>Chitinophaga laudate sp. nov., isolated from a tropical peat swamp.</title>
        <authorList>
            <person name="Goh C.B.S."/>
            <person name="Lee M.S."/>
            <person name="Parimannan S."/>
            <person name="Pasbakhsh P."/>
            <person name="Yule C.M."/>
            <person name="Rajandas H."/>
            <person name="Loke S."/>
            <person name="Croft L."/>
            <person name="Tan J.B.L."/>
        </authorList>
    </citation>
    <scope>NUCLEOTIDE SEQUENCE</scope>
    <source>
        <strain evidence="16">Mgbs1</strain>
    </source>
</reference>
<proteinExistence type="inferred from homology"/>
<dbReference type="InterPro" id="IPR039426">
    <property type="entry name" value="TonB-dep_rcpt-like"/>
</dbReference>
<evidence type="ECO:0000256" key="4">
    <source>
        <dbReference type="ARBA" id="ARBA00022496"/>
    </source>
</evidence>
<dbReference type="InterPro" id="IPR036942">
    <property type="entry name" value="Beta-barrel_TonB_sf"/>
</dbReference>
<evidence type="ECO:0000256" key="5">
    <source>
        <dbReference type="ARBA" id="ARBA00022692"/>
    </source>
</evidence>
<dbReference type="EMBL" id="RIAR02000001">
    <property type="protein sequence ID" value="NSL90701.1"/>
    <property type="molecule type" value="Genomic_DNA"/>
</dbReference>
<evidence type="ECO:0000256" key="3">
    <source>
        <dbReference type="ARBA" id="ARBA00022452"/>
    </source>
</evidence>
<evidence type="ECO:0000259" key="14">
    <source>
        <dbReference type="Pfam" id="PF00593"/>
    </source>
</evidence>